<evidence type="ECO:0000259" key="6">
    <source>
        <dbReference type="Pfam" id="PF00501"/>
    </source>
</evidence>
<dbReference type="GO" id="GO:0046872">
    <property type="term" value="F:metal ion binding"/>
    <property type="evidence" value="ECO:0007669"/>
    <property type="project" value="UniProtKB-KW"/>
</dbReference>
<dbReference type="GO" id="GO:0005524">
    <property type="term" value="F:ATP binding"/>
    <property type="evidence" value="ECO:0007669"/>
    <property type="project" value="UniProtKB-KW"/>
</dbReference>
<evidence type="ECO:0000259" key="7">
    <source>
        <dbReference type="Pfam" id="PF13193"/>
    </source>
</evidence>
<dbReference type="InterPro" id="IPR005914">
    <property type="entry name" value="Acac_CoA_synth"/>
</dbReference>
<feature type="domain" description="AMP-binding enzyme C-terminal" evidence="7">
    <location>
        <begin position="548"/>
        <end position="620"/>
    </location>
</feature>
<dbReference type="EMBL" id="JACHBU010000002">
    <property type="protein sequence ID" value="MBB6507680.1"/>
    <property type="molecule type" value="Genomic_DNA"/>
</dbReference>
<keyword evidence="5" id="KW-0067">ATP-binding</keyword>
<dbReference type="SUPFAM" id="SSF56801">
    <property type="entry name" value="Acetyl-CoA synthetase-like"/>
    <property type="match status" value="1"/>
</dbReference>
<comment type="similarity">
    <text evidence="1">Belongs to the ATP-dependent AMP-binding enzyme family.</text>
</comment>
<dbReference type="PANTHER" id="PTHR42921:SF1">
    <property type="entry name" value="ACETOACETYL-COA SYNTHETASE"/>
    <property type="match status" value="1"/>
</dbReference>
<evidence type="ECO:0000256" key="5">
    <source>
        <dbReference type="ARBA" id="ARBA00022840"/>
    </source>
</evidence>
<dbReference type="AlphaFoldDB" id="A0A7X0MRZ2"/>
<dbReference type="RefSeq" id="WP_184654046.1">
    <property type="nucleotide sequence ID" value="NZ_JACHBU010000002.1"/>
</dbReference>
<evidence type="ECO:0000256" key="4">
    <source>
        <dbReference type="ARBA" id="ARBA00022741"/>
    </source>
</evidence>
<evidence type="ECO:0000256" key="2">
    <source>
        <dbReference type="ARBA" id="ARBA00022598"/>
    </source>
</evidence>
<dbReference type="Gene3D" id="3.30.300.30">
    <property type="match status" value="1"/>
</dbReference>
<dbReference type="CDD" id="cd05943">
    <property type="entry name" value="AACS"/>
    <property type="match status" value="1"/>
</dbReference>
<dbReference type="Pfam" id="PF00501">
    <property type="entry name" value="AMP-binding"/>
    <property type="match status" value="1"/>
</dbReference>
<accession>A0A7X0MRZ2</accession>
<keyword evidence="2 8" id="KW-0436">Ligase</keyword>
<dbReference type="EC" id="6.2.1.16" evidence="8"/>
<dbReference type="Proteomes" id="UP000585437">
    <property type="component" value="Unassembled WGS sequence"/>
</dbReference>
<dbReference type="PANTHER" id="PTHR42921">
    <property type="entry name" value="ACETOACETYL-COA SYNTHETASE"/>
    <property type="match status" value="1"/>
</dbReference>
<protein>
    <submittedName>
        <fullName evidence="8">Acetoacetyl-CoA synthetase</fullName>
        <ecNumber evidence="8">6.2.1.16</ecNumber>
    </submittedName>
</protein>
<reference evidence="8 9" key="1">
    <citation type="submission" date="2020-08" db="EMBL/GenBank/DDBJ databases">
        <title>The Agave Microbiome: Exploring the role of microbial communities in plant adaptations to desert environments.</title>
        <authorList>
            <person name="Partida-Martinez L.P."/>
        </authorList>
    </citation>
    <scope>NUCLEOTIDE SEQUENCE [LARGE SCALE GENOMIC DNA]</scope>
    <source>
        <strain evidence="8 9">AS3.12</strain>
    </source>
</reference>
<evidence type="ECO:0000256" key="1">
    <source>
        <dbReference type="ARBA" id="ARBA00006432"/>
    </source>
</evidence>
<dbReference type="Gene3D" id="3.40.50.12780">
    <property type="entry name" value="N-terminal domain of ligase-like"/>
    <property type="match status" value="1"/>
</dbReference>
<name>A0A7X0MRZ2_9HYPH</name>
<dbReference type="Pfam" id="PF13193">
    <property type="entry name" value="AMP-binding_C"/>
    <property type="match status" value="1"/>
</dbReference>
<sequence>MSEQQPLWSPSEETLRTAPLARFIVWCSERYSIGFEDYDAFHSWSIEQRGDFWSAVWDFCGVKGDKGDVYLDDDGEMLAARFFPHARLNFAENLLAGSGADAKTSDALVFWGEDKVKDRWSWERLQGEVSRLQQAYRALGIGRGDRIAAMMPNMPETIACMLAAASIGAIWSSCSPDFGEQGVLDRFGQIGPKLFITCDGYWYNGKLQDVSAKVDAVSKTLGVPVLVVPYAGSQDKNAAPLAKTLSDGRALADFLAPFAARTVEFEPLPFSHPLYILFSSGTTGVPKCIVHSAGGTLLQHVKEHRLHCGIEPGENLFYFTTCGWMMWNWLVSGLAVGATLCLYDGSPFAPDGNILFDYAEQERFAVFGTSAKYIDAVRKSGIVPAQSHDLSTLRLVTSTGSPLSPEGFSFVYQGIKNDVHLASISGGTDIVSCFVLGNPLKPVWRGEIQGPGLGLAVDVWNDEGQPVRGEKGELVCTKAFPSMPLMFWNDPDGQKYRAAYFERFDNIWCHGDFAEWTSHGGIVIHGRSDATLNPGGVRIGTAEIYNQVEQMDEIAEAICIGQDWDEDVRVVLFVRLADGLMLDDRLTREIKARIRAGASPRHVPAKIIQVADIPRTKSGKIVELAVRDIVHNRPVRNREALANPDALELFANVAELRN</sequence>
<keyword evidence="3" id="KW-0479">Metal-binding</keyword>
<dbReference type="InterPro" id="IPR020845">
    <property type="entry name" value="AMP-binding_CS"/>
</dbReference>
<dbReference type="InterPro" id="IPR025110">
    <property type="entry name" value="AMP-bd_C"/>
</dbReference>
<dbReference type="PROSITE" id="PS00455">
    <property type="entry name" value="AMP_BINDING"/>
    <property type="match status" value="1"/>
</dbReference>
<dbReference type="InterPro" id="IPR042099">
    <property type="entry name" value="ANL_N_sf"/>
</dbReference>
<comment type="caution">
    <text evidence="8">The sequence shown here is derived from an EMBL/GenBank/DDBJ whole genome shotgun (WGS) entry which is preliminary data.</text>
</comment>
<keyword evidence="9" id="KW-1185">Reference proteome</keyword>
<dbReference type="GO" id="GO:0030729">
    <property type="term" value="F:acetoacetate-CoA ligase activity"/>
    <property type="evidence" value="ECO:0007669"/>
    <property type="project" value="UniProtKB-EC"/>
</dbReference>
<evidence type="ECO:0000313" key="9">
    <source>
        <dbReference type="Proteomes" id="UP000585437"/>
    </source>
</evidence>
<keyword evidence="4" id="KW-0547">Nucleotide-binding</keyword>
<dbReference type="GO" id="GO:0006629">
    <property type="term" value="P:lipid metabolic process"/>
    <property type="evidence" value="ECO:0007669"/>
    <property type="project" value="InterPro"/>
</dbReference>
<dbReference type="NCBIfam" id="TIGR01217">
    <property type="entry name" value="ac_ac_CoA_syn"/>
    <property type="match status" value="1"/>
</dbReference>
<gene>
    <name evidence="8" type="ORF">F4695_001012</name>
</gene>
<dbReference type="InterPro" id="IPR045851">
    <property type="entry name" value="AMP-bd_C_sf"/>
</dbReference>
<dbReference type="InterPro" id="IPR000873">
    <property type="entry name" value="AMP-dep_synth/lig_dom"/>
</dbReference>
<evidence type="ECO:0000313" key="8">
    <source>
        <dbReference type="EMBL" id="MBB6507680.1"/>
    </source>
</evidence>
<dbReference type="NCBIfam" id="NF002937">
    <property type="entry name" value="PRK03584.1"/>
    <property type="match status" value="1"/>
</dbReference>
<organism evidence="8 9">
    <name type="scientific">Rhizobium soli</name>
    <dbReference type="NCBI Taxonomy" id="424798"/>
    <lineage>
        <taxon>Bacteria</taxon>
        <taxon>Pseudomonadati</taxon>
        <taxon>Pseudomonadota</taxon>
        <taxon>Alphaproteobacteria</taxon>
        <taxon>Hyphomicrobiales</taxon>
        <taxon>Rhizobiaceae</taxon>
        <taxon>Rhizobium/Agrobacterium group</taxon>
        <taxon>Rhizobium</taxon>
    </lineage>
</organism>
<evidence type="ECO:0000256" key="3">
    <source>
        <dbReference type="ARBA" id="ARBA00022723"/>
    </source>
</evidence>
<proteinExistence type="inferred from homology"/>
<feature type="domain" description="AMP-dependent synthetase/ligase" evidence="6">
    <location>
        <begin position="107"/>
        <end position="477"/>
    </location>
</feature>